<dbReference type="GeneTree" id="ENSGT00940000163165"/>
<evidence type="ECO:0000313" key="11">
    <source>
        <dbReference type="Ensembl" id="ENSECAP00000053233.2"/>
    </source>
</evidence>
<dbReference type="GO" id="GO:0008270">
    <property type="term" value="F:zinc ion binding"/>
    <property type="evidence" value="ECO:0007669"/>
    <property type="project" value="UniProtKB-KW"/>
</dbReference>
<dbReference type="PROSITE" id="PS00028">
    <property type="entry name" value="ZINC_FINGER_C2H2_1"/>
    <property type="match status" value="2"/>
</dbReference>
<evidence type="ECO:0000256" key="7">
    <source>
        <dbReference type="PROSITE-ProRule" id="PRU00042"/>
    </source>
</evidence>
<feature type="domain" description="C2H2-type" evidence="9">
    <location>
        <begin position="230"/>
        <end position="257"/>
    </location>
</feature>
<dbReference type="Pfam" id="PF02023">
    <property type="entry name" value="SCAN"/>
    <property type="match status" value="1"/>
</dbReference>
<dbReference type="FunFam" id="3.30.160.60:FF:002090">
    <property type="entry name" value="Zinc finger protein 473"/>
    <property type="match status" value="1"/>
</dbReference>
<comment type="subcellular location">
    <subcellularLocation>
        <location evidence="1 8">Nucleus</location>
    </subcellularLocation>
</comment>
<dbReference type="InterPro" id="IPR036236">
    <property type="entry name" value="Znf_C2H2_sf"/>
</dbReference>
<dbReference type="SMART" id="SM00355">
    <property type="entry name" value="ZnF_C2H2"/>
    <property type="match status" value="2"/>
</dbReference>
<reference evidence="11" key="2">
    <citation type="submission" date="2025-08" db="UniProtKB">
        <authorList>
            <consortium name="Ensembl"/>
        </authorList>
    </citation>
    <scope>IDENTIFICATION</scope>
    <source>
        <strain evidence="11">Thoroughbred</strain>
    </source>
</reference>
<dbReference type="Gene3D" id="1.10.4020.10">
    <property type="entry name" value="DNA breaking-rejoining enzymes"/>
    <property type="match status" value="1"/>
</dbReference>
<sequence length="332" mass="37433">MSTKLREDATLTPVVHTPEEEAGLSIVRVEEEEDHAWEQKTGLPGNVDPYQELVHQRFRHFCYQEAPGPREALNQLRKLCRKWLQPEMHTKEQLLIILPTELQARVWGYHHRSGDDVVTVLENLETALGDKGQQVQANAHYKQEVLWKAIGPVSLADQSLTVQLKCDPWKHSPLQENGETRNMAGELAPKQISAERNSLDVSQYTRCGETFQYESKSEQQKVNPTRGKQHKCKECGKGFAQSSGLIGHWAIHTGEKPYKCNQCGKAVSDKAALLSHQEIHNKINIISIMNVGKPSVKTQAWFFIRGSILVRGPMGVKSVVNPLVKVLTLLDI</sequence>
<dbReference type="SUPFAM" id="SSF47353">
    <property type="entry name" value="Retrovirus capsid dimerization domain-like"/>
    <property type="match status" value="1"/>
</dbReference>
<dbReference type="InterPro" id="IPR013087">
    <property type="entry name" value="Znf_C2H2_type"/>
</dbReference>
<dbReference type="Bgee" id="ENSECAG00000041491">
    <property type="expression patterns" value="Expressed in cerebellum and 18 other cell types or tissues"/>
</dbReference>
<proteinExistence type="predicted"/>
<evidence type="ECO:0000256" key="6">
    <source>
        <dbReference type="ARBA" id="ARBA00023242"/>
    </source>
</evidence>
<name>A0A5F5PX85_HORSE</name>
<reference evidence="11 12" key="1">
    <citation type="journal article" date="2009" name="Science">
        <title>Genome sequence, comparative analysis, and population genetics of the domestic horse.</title>
        <authorList>
            <consortium name="Broad Institute Genome Sequencing Platform"/>
            <consortium name="Broad Institute Whole Genome Assembly Team"/>
            <person name="Wade C.M."/>
            <person name="Giulotto E."/>
            <person name="Sigurdsson S."/>
            <person name="Zoli M."/>
            <person name="Gnerre S."/>
            <person name="Imsland F."/>
            <person name="Lear T.L."/>
            <person name="Adelson D.L."/>
            <person name="Bailey E."/>
            <person name="Bellone R.R."/>
            <person name="Bloecker H."/>
            <person name="Distl O."/>
            <person name="Edgar R.C."/>
            <person name="Garber M."/>
            <person name="Leeb T."/>
            <person name="Mauceli E."/>
            <person name="MacLeod J.N."/>
            <person name="Penedo M.C.T."/>
            <person name="Raison J.M."/>
            <person name="Sharpe T."/>
            <person name="Vogel J."/>
            <person name="Andersson L."/>
            <person name="Antczak D.F."/>
            <person name="Biagi T."/>
            <person name="Binns M.M."/>
            <person name="Chowdhary B.P."/>
            <person name="Coleman S.J."/>
            <person name="Della Valle G."/>
            <person name="Fryc S."/>
            <person name="Guerin G."/>
            <person name="Hasegawa T."/>
            <person name="Hill E.W."/>
            <person name="Jurka J."/>
            <person name="Kiialainen A."/>
            <person name="Lindgren G."/>
            <person name="Liu J."/>
            <person name="Magnani E."/>
            <person name="Mickelson J.R."/>
            <person name="Murray J."/>
            <person name="Nergadze S.G."/>
            <person name="Onofrio R."/>
            <person name="Pedroni S."/>
            <person name="Piras M.F."/>
            <person name="Raudsepp T."/>
            <person name="Rocchi M."/>
            <person name="Roeed K.H."/>
            <person name="Ryder O.A."/>
            <person name="Searle S."/>
            <person name="Skow L."/>
            <person name="Swinburne J.E."/>
            <person name="Syvaenen A.C."/>
            <person name="Tozaki T."/>
            <person name="Valberg S.J."/>
            <person name="Vaudin M."/>
            <person name="White J.R."/>
            <person name="Zody M.C."/>
            <person name="Lander E.S."/>
            <person name="Lindblad-Toh K."/>
        </authorList>
    </citation>
    <scope>NUCLEOTIDE SEQUENCE [LARGE SCALE GENOMIC DNA]</scope>
    <source>
        <strain evidence="11 12">Thoroughbred</strain>
    </source>
</reference>
<dbReference type="CDD" id="cd07936">
    <property type="entry name" value="SCAN"/>
    <property type="match status" value="1"/>
</dbReference>
<dbReference type="PROSITE" id="PS50804">
    <property type="entry name" value="SCAN_BOX"/>
    <property type="match status" value="1"/>
</dbReference>
<dbReference type="PANTHER" id="PTHR45935:SF28">
    <property type="entry name" value="SCAN DOMAIN-CONTAINING PROTEIN 3"/>
    <property type="match status" value="1"/>
</dbReference>
<dbReference type="SUPFAM" id="SSF57667">
    <property type="entry name" value="beta-beta-alpha zinc fingers"/>
    <property type="match status" value="1"/>
</dbReference>
<dbReference type="SMART" id="SM00431">
    <property type="entry name" value="SCAN"/>
    <property type="match status" value="1"/>
</dbReference>
<evidence type="ECO:0000256" key="2">
    <source>
        <dbReference type="ARBA" id="ARBA00022723"/>
    </source>
</evidence>
<evidence type="ECO:0000256" key="8">
    <source>
        <dbReference type="PROSITE-ProRule" id="PRU00187"/>
    </source>
</evidence>
<keyword evidence="5" id="KW-0862">Zinc</keyword>
<dbReference type="PROSITE" id="PS50157">
    <property type="entry name" value="ZINC_FINGER_C2H2_2"/>
    <property type="match status" value="2"/>
</dbReference>
<evidence type="ECO:0000259" key="10">
    <source>
        <dbReference type="PROSITE" id="PS50804"/>
    </source>
</evidence>
<keyword evidence="3" id="KW-0677">Repeat</keyword>
<evidence type="ECO:0000256" key="4">
    <source>
        <dbReference type="ARBA" id="ARBA00022771"/>
    </source>
</evidence>
<dbReference type="Proteomes" id="UP000002281">
    <property type="component" value="Chromosome 20"/>
</dbReference>
<keyword evidence="2" id="KW-0479">Metal-binding</keyword>
<evidence type="ECO:0000256" key="1">
    <source>
        <dbReference type="ARBA" id="ARBA00004123"/>
    </source>
</evidence>
<dbReference type="InterPro" id="IPR050916">
    <property type="entry name" value="SCAN-C2H2_zinc_finger"/>
</dbReference>
<dbReference type="InterPro" id="IPR038269">
    <property type="entry name" value="SCAN_sf"/>
</dbReference>
<dbReference type="Ensembl" id="ENSECAT00000072045.2">
    <property type="protein sequence ID" value="ENSECAP00000053233.2"/>
    <property type="gene ID" value="ENSECAG00000041491.2"/>
</dbReference>
<reference evidence="11" key="3">
    <citation type="submission" date="2025-09" db="UniProtKB">
        <authorList>
            <consortium name="Ensembl"/>
        </authorList>
    </citation>
    <scope>IDENTIFICATION</scope>
    <source>
        <strain evidence="11">Thoroughbred</strain>
    </source>
</reference>
<dbReference type="PaxDb" id="9796-ENSECAP00000053233"/>
<dbReference type="Gene3D" id="3.30.160.60">
    <property type="entry name" value="Classic Zinc Finger"/>
    <property type="match status" value="2"/>
</dbReference>
<organism evidence="11 12">
    <name type="scientific">Equus caballus</name>
    <name type="common">Horse</name>
    <dbReference type="NCBI Taxonomy" id="9796"/>
    <lineage>
        <taxon>Eukaryota</taxon>
        <taxon>Metazoa</taxon>
        <taxon>Chordata</taxon>
        <taxon>Craniata</taxon>
        <taxon>Vertebrata</taxon>
        <taxon>Euteleostomi</taxon>
        <taxon>Mammalia</taxon>
        <taxon>Eutheria</taxon>
        <taxon>Laurasiatheria</taxon>
        <taxon>Perissodactyla</taxon>
        <taxon>Equidae</taxon>
        <taxon>Equus</taxon>
    </lineage>
</organism>
<dbReference type="PANTHER" id="PTHR45935">
    <property type="entry name" value="PROTEIN ZBED8-RELATED"/>
    <property type="match status" value="1"/>
</dbReference>
<protein>
    <submittedName>
        <fullName evidence="11">Uncharacterized protein</fullName>
    </submittedName>
</protein>
<dbReference type="FunFam" id="3.30.160.60:FF:000478">
    <property type="entry name" value="Zinc finger protein 133"/>
    <property type="match status" value="1"/>
</dbReference>
<accession>A0A5F5PX85</accession>
<dbReference type="Pfam" id="PF00096">
    <property type="entry name" value="zf-C2H2"/>
    <property type="match status" value="2"/>
</dbReference>
<keyword evidence="6 8" id="KW-0539">Nucleus</keyword>
<feature type="domain" description="C2H2-type" evidence="9">
    <location>
        <begin position="258"/>
        <end position="280"/>
    </location>
</feature>
<keyword evidence="12" id="KW-1185">Reference proteome</keyword>
<evidence type="ECO:0000313" key="12">
    <source>
        <dbReference type="Proteomes" id="UP000002281"/>
    </source>
</evidence>
<dbReference type="InParanoid" id="A0A5F5PX85"/>
<dbReference type="InterPro" id="IPR003309">
    <property type="entry name" value="SCAN_dom"/>
</dbReference>
<dbReference type="AlphaFoldDB" id="A0A5F5PX85"/>
<evidence type="ECO:0000256" key="3">
    <source>
        <dbReference type="ARBA" id="ARBA00022737"/>
    </source>
</evidence>
<keyword evidence="4 7" id="KW-0863">Zinc-finger</keyword>
<dbReference type="GO" id="GO:0005634">
    <property type="term" value="C:nucleus"/>
    <property type="evidence" value="ECO:0007669"/>
    <property type="project" value="UniProtKB-SubCell"/>
</dbReference>
<evidence type="ECO:0000256" key="5">
    <source>
        <dbReference type="ARBA" id="ARBA00022833"/>
    </source>
</evidence>
<feature type="domain" description="SCAN box" evidence="10">
    <location>
        <begin position="55"/>
        <end position="128"/>
    </location>
</feature>
<evidence type="ECO:0000259" key="9">
    <source>
        <dbReference type="PROSITE" id="PS50157"/>
    </source>
</evidence>